<evidence type="ECO:0000256" key="13">
    <source>
        <dbReference type="ARBA" id="ARBA00048679"/>
    </source>
</evidence>
<evidence type="ECO:0000256" key="1">
    <source>
        <dbReference type="ARBA" id="ARBA00004251"/>
    </source>
</evidence>
<organism evidence="19">
    <name type="scientific">Oryza brachyantha</name>
    <name type="common">malo sina</name>
    <dbReference type="NCBI Taxonomy" id="4533"/>
    <lineage>
        <taxon>Eukaryota</taxon>
        <taxon>Viridiplantae</taxon>
        <taxon>Streptophyta</taxon>
        <taxon>Embryophyta</taxon>
        <taxon>Tracheophyta</taxon>
        <taxon>Spermatophyta</taxon>
        <taxon>Magnoliopsida</taxon>
        <taxon>Liliopsida</taxon>
        <taxon>Poales</taxon>
        <taxon>Poaceae</taxon>
        <taxon>BOP clade</taxon>
        <taxon>Oryzoideae</taxon>
        <taxon>Oryzeae</taxon>
        <taxon>Oryzinae</taxon>
        <taxon>Oryza</taxon>
    </lineage>
</organism>
<evidence type="ECO:0000256" key="2">
    <source>
        <dbReference type="ARBA" id="ARBA00012513"/>
    </source>
</evidence>
<feature type="region of interest" description="Disordered" evidence="14">
    <location>
        <begin position="530"/>
        <end position="549"/>
    </location>
</feature>
<dbReference type="GO" id="GO:0051707">
    <property type="term" value="P:response to other organism"/>
    <property type="evidence" value="ECO:0007669"/>
    <property type="project" value="UniProtKB-ARBA"/>
</dbReference>
<keyword evidence="6 15" id="KW-0732">Signal</keyword>
<keyword evidence="7" id="KW-0547">Nucleotide-binding</keyword>
<protein>
    <recommendedName>
        <fullName evidence="2">non-specific serine/threonine protein kinase</fullName>
        <ecNumber evidence="2">2.7.11.1</ecNumber>
    </recommendedName>
</protein>
<feature type="domain" description="Bulb-type lectin" evidence="17">
    <location>
        <begin position="30"/>
        <end position="153"/>
    </location>
</feature>
<evidence type="ECO:0000256" key="10">
    <source>
        <dbReference type="ARBA" id="ARBA00023157"/>
    </source>
</evidence>
<dbReference type="GO" id="GO:0004674">
    <property type="term" value="F:protein serine/threonine kinase activity"/>
    <property type="evidence" value="ECO:0007669"/>
    <property type="project" value="UniProtKB-KW"/>
</dbReference>
<evidence type="ECO:0000313" key="20">
    <source>
        <dbReference type="Proteomes" id="UP000006038"/>
    </source>
</evidence>
<dbReference type="OMA" id="KNSTYWR"/>
<keyword evidence="8" id="KW-0418">Kinase</keyword>
<dbReference type="CDD" id="cd00028">
    <property type="entry name" value="B_lectin"/>
    <property type="match status" value="1"/>
</dbReference>
<comment type="catalytic activity">
    <reaction evidence="12">
        <text>L-threonyl-[protein] + ATP = O-phospho-L-threonyl-[protein] + ADP + H(+)</text>
        <dbReference type="Rhea" id="RHEA:46608"/>
        <dbReference type="Rhea" id="RHEA-COMP:11060"/>
        <dbReference type="Rhea" id="RHEA-COMP:11605"/>
        <dbReference type="ChEBI" id="CHEBI:15378"/>
        <dbReference type="ChEBI" id="CHEBI:30013"/>
        <dbReference type="ChEBI" id="CHEBI:30616"/>
        <dbReference type="ChEBI" id="CHEBI:61977"/>
        <dbReference type="ChEBI" id="CHEBI:456216"/>
        <dbReference type="EC" id="2.7.11.1"/>
    </reaction>
</comment>
<evidence type="ECO:0000256" key="4">
    <source>
        <dbReference type="ARBA" id="ARBA00022527"/>
    </source>
</evidence>
<keyword evidence="10" id="KW-1015">Disulfide bond</keyword>
<evidence type="ECO:0000256" key="3">
    <source>
        <dbReference type="ARBA" id="ARBA00022475"/>
    </source>
</evidence>
<keyword evidence="5" id="KW-0808">Transferase</keyword>
<dbReference type="GO" id="GO:0005886">
    <property type="term" value="C:plasma membrane"/>
    <property type="evidence" value="ECO:0007669"/>
    <property type="project" value="UniProtKB-SubCell"/>
</dbReference>
<dbReference type="SUPFAM" id="SSF56112">
    <property type="entry name" value="Protein kinase-like (PK-like)"/>
    <property type="match status" value="1"/>
</dbReference>
<evidence type="ECO:0000256" key="11">
    <source>
        <dbReference type="ARBA" id="ARBA00023170"/>
    </source>
</evidence>
<evidence type="ECO:0000256" key="9">
    <source>
        <dbReference type="ARBA" id="ARBA00022840"/>
    </source>
</evidence>
<dbReference type="Gramene" id="OB07G23900.1">
    <property type="protein sequence ID" value="OB07G23900.1"/>
    <property type="gene ID" value="OB07G23900"/>
</dbReference>
<keyword evidence="3" id="KW-0472">Membrane</keyword>
<reference evidence="19" key="2">
    <citation type="submission" date="2013-04" db="UniProtKB">
        <authorList>
            <consortium name="EnsemblPlants"/>
        </authorList>
    </citation>
    <scope>IDENTIFICATION</scope>
</reference>
<feature type="signal peptide" evidence="15">
    <location>
        <begin position="1"/>
        <end position="22"/>
    </location>
</feature>
<dbReference type="SUPFAM" id="SSF51110">
    <property type="entry name" value="alpha-D-mannose-specific plant lectins"/>
    <property type="match status" value="1"/>
</dbReference>
<accession>J3MLV8</accession>
<dbReference type="Proteomes" id="UP000006038">
    <property type="component" value="Chromosome 7"/>
</dbReference>
<proteinExistence type="predicted"/>
<reference evidence="19" key="1">
    <citation type="journal article" date="2013" name="Nat. Commun.">
        <title>Whole-genome sequencing of Oryza brachyantha reveals mechanisms underlying Oryza genome evolution.</title>
        <authorList>
            <person name="Chen J."/>
            <person name="Huang Q."/>
            <person name="Gao D."/>
            <person name="Wang J."/>
            <person name="Lang Y."/>
            <person name="Liu T."/>
            <person name="Li B."/>
            <person name="Bai Z."/>
            <person name="Luis Goicoechea J."/>
            <person name="Liang C."/>
            <person name="Chen C."/>
            <person name="Zhang W."/>
            <person name="Sun S."/>
            <person name="Liao Y."/>
            <person name="Zhang X."/>
            <person name="Yang L."/>
            <person name="Song C."/>
            <person name="Wang M."/>
            <person name="Shi J."/>
            <person name="Liu G."/>
            <person name="Liu J."/>
            <person name="Zhou H."/>
            <person name="Zhou W."/>
            <person name="Yu Q."/>
            <person name="An N."/>
            <person name="Chen Y."/>
            <person name="Cai Q."/>
            <person name="Wang B."/>
            <person name="Liu B."/>
            <person name="Min J."/>
            <person name="Huang Y."/>
            <person name="Wu H."/>
            <person name="Li Z."/>
            <person name="Zhang Y."/>
            <person name="Yin Y."/>
            <person name="Song W."/>
            <person name="Jiang J."/>
            <person name="Jackson S.A."/>
            <person name="Wing R.A."/>
            <person name="Wang J."/>
            <person name="Chen M."/>
        </authorList>
    </citation>
    <scope>NUCLEOTIDE SEQUENCE [LARGE SCALE GENOMIC DNA]</scope>
    <source>
        <strain evidence="19">cv. IRGC 101232</strain>
    </source>
</reference>
<evidence type="ECO:0000313" key="19">
    <source>
        <dbReference type="EnsemblPlants" id="OB07G23900.1"/>
    </source>
</evidence>
<evidence type="ECO:0000256" key="6">
    <source>
        <dbReference type="ARBA" id="ARBA00022729"/>
    </source>
</evidence>
<keyword evidence="20" id="KW-1185">Reference proteome</keyword>
<dbReference type="InterPro" id="IPR003609">
    <property type="entry name" value="Pan_app"/>
</dbReference>
<dbReference type="Pfam" id="PF01453">
    <property type="entry name" value="B_lectin"/>
    <property type="match status" value="1"/>
</dbReference>
<dbReference type="SMART" id="SM00220">
    <property type="entry name" value="S_TKc"/>
    <property type="match status" value="1"/>
</dbReference>
<evidence type="ECO:0000259" key="17">
    <source>
        <dbReference type="PROSITE" id="PS50927"/>
    </source>
</evidence>
<dbReference type="PANTHER" id="PTHR27002">
    <property type="entry name" value="RECEPTOR-LIKE SERINE/THREONINE-PROTEIN KINASE SD1-8"/>
    <property type="match status" value="1"/>
</dbReference>
<feature type="domain" description="Apple" evidence="18">
    <location>
        <begin position="353"/>
        <end position="436"/>
    </location>
</feature>
<dbReference type="InterPro" id="IPR008271">
    <property type="entry name" value="Ser/Thr_kinase_AS"/>
</dbReference>
<dbReference type="SMART" id="SM00108">
    <property type="entry name" value="B_lectin"/>
    <property type="match status" value="1"/>
</dbReference>
<evidence type="ECO:0000256" key="5">
    <source>
        <dbReference type="ARBA" id="ARBA00022679"/>
    </source>
</evidence>
<dbReference type="PROSITE" id="PS00108">
    <property type="entry name" value="PROTEIN_KINASE_ST"/>
    <property type="match status" value="1"/>
</dbReference>
<comment type="catalytic activity">
    <reaction evidence="13">
        <text>L-seryl-[protein] + ATP = O-phospho-L-seryl-[protein] + ADP + H(+)</text>
        <dbReference type="Rhea" id="RHEA:17989"/>
        <dbReference type="Rhea" id="RHEA-COMP:9863"/>
        <dbReference type="Rhea" id="RHEA-COMP:11604"/>
        <dbReference type="ChEBI" id="CHEBI:15378"/>
        <dbReference type="ChEBI" id="CHEBI:29999"/>
        <dbReference type="ChEBI" id="CHEBI:30616"/>
        <dbReference type="ChEBI" id="CHEBI:83421"/>
        <dbReference type="ChEBI" id="CHEBI:456216"/>
        <dbReference type="EC" id="2.7.11.1"/>
    </reaction>
</comment>
<dbReference type="Gene3D" id="2.90.10.10">
    <property type="entry name" value="Bulb-type lectin domain"/>
    <property type="match status" value="1"/>
</dbReference>
<evidence type="ECO:0000256" key="15">
    <source>
        <dbReference type="SAM" id="SignalP"/>
    </source>
</evidence>
<dbReference type="Gene3D" id="1.10.510.10">
    <property type="entry name" value="Transferase(Phosphotransferase) domain 1"/>
    <property type="match status" value="1"/>
</dbReference>
<dbReference type="PROSITE" id="PS50011">
    <property type="entry name" value="PROTEIN_KINASE_DOM"/>
    <property type="match status" value="1"/>
</dbReference>
<sequence>MARAAAIAALALVLFLGGGGSGGGDGVDAAASLSQGQSLRGNETLLSASGAFKVGFFKPAGGDHGRVYLGVMYAQAREQTVMWVANRDAPVSAASAYSATLTASGELRVMEGDRVAWRTNSSGGLANHTLTIGDDGDLVIAGSDGAGKEQVWRSFDHPTDTFVPGMEIALRQSNGSSISRTLYTSWRSDGDPATGDFTLGLDSSAQLYIWRSQDGKNSTYWRSGQWTNTNFVGIPWRSLYVYGFKFIGDPLLGGDMFLTFVPFNSSLYRFVLRPDGVETCYMLLDSGDWEVVWSQPTIPCHMYNKCGANAECAAADDGQPICTCLKGFTPKSEAEYNSGNWTQGCVRSAPLTCSGGGNVTGGDGFAVVQGVKLPDFAVWGSVAGDANACKKLCLDNCSCGAYSYSINSCLTWGQELVDVYHFPSSSGVLYELYVKCRPFVPDADSFWKSTHTGNMWDKSCFDHAGDESKVREQLMSEAASILHSVEFEIKNFETNTRANIDKPVHIIVAEKLCIGRKKIDLPLLRPGRDANKDFSGPAQSEHEKPDDGKNCELPLFAFEALATATDNFSSSNKLGEGGFGHVYKVLDRLPARTNSCLNASVISVGRLPGGEEIAVKRLSRSSGQGLEEFKNEVILIAKLQHRNLVRLLGCCIQGEEKILVYEYMPNKSLDAFLFDPERRGLLDWRTRFQIIEGVARGLLSLPRDSRLRVVHRDLKASNILLDHDMNPKISDFGMARIFGGDQNQVNTNRVVGTLGYMSPEYAMEGLFSVRSDVYSFGILILEIITGQKNSSFHHMEGSLNIVGYVSYRAHTIPSTLCAAQINADELKLLVACLQAWQLWNGDRGEQLIDPAIRGACPAKEALRCIHMALLCVQDHAHDRPDVPYVVLTLGSDASVLPMPRPPTFTLQCTSSSSGRDMYCCRDKEDGSHSSNDLTVTMLQGSWGGGDRIFFDCFLCTWRNFLLPPVSSIGSRQQVAVGDGKRRISLESRVMFMGVGGLAVEGEEAKQKTIGEEDNTHRGQGVGCVGDEHAGLADGAVPDDDTLYEPRGSHPHCY</sequence>
<evidence type="ECO:0000256" key="8">
    <source>
        <dbReference type="ARBA" id="ARBA00022777"/>
    </source>
</evidence>
<feature type="domain" description="Protein kinase" evidence="16">
    <location>
        <begin position="568"/>
        <end position="869"/>
    </location>
</feature>
<name>J3MLV8_ORYBR</name>
<dbReference type="PROSITE" id="PS50927">
    <property type="entry name" value="BULB_LECTIN"/>
    <property type="match status" value="1"/>
</dbReference>
<dbReference type="InterPro" id="IPR000858">
    <property type="entry name" value="S_locus_glycoprot_dom"/>
</dbReference>
<dbReference type="EC" id="2.7.11.1" evidence="2"/>
<dbReference type="EnsemblPlants" id="OB07G23900.1">
    <property type="protein sequence ID" value="OB07G23900.1"/>
    <property type="gene ID" value="OB07G23900"/>
</dbReference>
<dbReference type="PROSITE" id="PS50948">
    <property type="entry name" value="PAN"/>
    <property type="match status" value="1"/>
</dbReference>
<evidence type="ECO:0000256" key="14">
    <source>
        <dbReference type="SAM" id="MobiDB-lite"/>
    </source>
</evidence>
<dbReference type="InterPro" id="IPR036426">
    <property type="entry name" value="Bulb-type_lectin_dom_sf"/>
</dbReference>
<feature type="region of interest" description="Disordered" evidence="14">
    <location>
        <begin position="1034"/>
        <end position="1053"/>
    </location>
</feature>
<dbReference type="InterPro" id="IPR001245">
    <property type="entry name" value="Ser-Thr/Tyr_kinase_cat_dom"/>
</dbReference>
<dbReference type="SMART" id="SM00473">
    <property type="entry name" value="PAN_AP"/>
    <property type="match status" value="1"/>
</dbReference>
<dbReference type="Pfam" id="PF08276">
    <property type="entry name" value="PAN_2"/>
    <property type="match status" value="1"/>
</dbReference>
<comment type="subcellular location">
    <subcellularLocation>
        <location evidence="1">Cell membrane</location>
        <topology evidence="1">Single-pass type I membrane protein</topology>
    </subcellularLocation>
</comment>
<dbReference type="InterPro" id="IPR000719">
    <property type="entry name" value="Prot_kinase_dom"/>
</dbReference>
<feature type="compositionally biased region" description="Basic and acidic residues" evidence="14">
    <location>
        <begin position="540"/>
        <end position="549"/>
    </location>
</feature>
<dbReference type="FunFam" id="3.30.200.20:FF:000951">
    <property type="entry name" value="Uncharacterized protein"/>
    <property type="match status" value="1"/>
</dbReference>
<evidence type="ECO:0000259" key="18">
    <source>
        <dbReference type="PROSITE" id="PS50948"/>
    </source>
</evidence>
<dbReference type="Pfam" id="PF07714">
    <property type="entry name" value="PK_Tyr_Ser-Thr"/>
    <property type="match status" value="1"/>
</dbReference>
<keyword evidence="3" id="KW-1003">Cell membrane</keyword>
<keyword evidence="4" id="KW-0723">Serine/threonine-protein kinase</keyword>
<dbReference type="PANTHER" id="PTHR27002:SF181">
    <property type="entry name" value="RECEPTOR-LIKE SERINE_THREONINE-PROTEIN KINASE"/>
    <property type="match status" value="1"/>
</dbReference>
<keyword evidence="9" id="KW-0067">ATP-binding</keyword>
<dbReference type="Pfam" id="PF00954">
    <property type="entry name" value="S_locus_glycop"/>
    <property type="match status" value="1"/>
</dbReference>
<dbReference type="GO" id="GO:0005524">
    <property type="term" value="F:ATP binding"/>
    <property type="evidence" value="ECO:0007669"/>
    <property type="project" value="UniProtKB-KW"/>
</dbReference>
<evidence type="ECO:0000259" key="16">
    <source>
        <dbReference type="PROSITE" id="PS50011"/>
    </source>
</evidence>
<feature type="chain" id="PRO_5003775105" description="non-specific serine/threonine protein kinase" evidence="15">
    <location>
        <begin position="23"/>
        <end position="1053"/>
    </location>
</feature>
<dbReference type="Gene3D" id="3.30.200.20">
    <property type="entry name" value="Phosphorylase Kinase, domain 1"/>
    <property type="match status" value="1"/>
</dbReference>
<dbReference type="InterPro" id="IPR011009">
    <property type="entry name" value="Kinase-like_dom_sf"/>
</dbReference>
<dbReference type="GO" id="GO:0048544">
    <property type="term" value="P:recognition of pollen"/>
    <property type="evidence" value="ECO:0007669"/>
    <property type="project" value="InterPro"/>
</dbReference>
<dbReference type="CDD" id="cd01098">
    <property type="entry name" value="PAN_AP_plant"/>
    <property type="match status" value="1"/>
</dbReference>
<dbReference type="AlphaFoldDB" id="J3MLV8"/>
<evidence type="ECO:0000256" key="7">
    <source>
        <dbReference type="ARBA" id="ARBA00022741"/>
    </source>
</evidence>
<keyword evidence="11" id="KW-0675">Receptor</keyword>
<dbReference type="InterPro" id="IPR001480">
    <property type="entry name" value="Bulb-type_lectin_dom"/>
</dbReference>
<evidence type="ECO:0000256" key="12">
    <source>
        <dbReference type="ARBA" id="ARBA00047899"/>
    </source>
</evidence>
<dbReference type="eggNOG" id="ENOG502QSUU">
    <property type="taxonomic scope" value="Eukaryota"/>
</dbReference>
<dbReference type="HOGENOM" id="CLU_000288_116_1_1"/>